<evidence type="ECO:0000259" key="2">
    <source>
        <dbReference type="Pfam" id="PF00888"/>
    </source>
</evidence>
<reference evidence="3 4" key="1">
    <citation type="submission" date="2024-01" db="EMBL/GenBank/DDBJ databases">
        <title>Genome assemblies of Stephania.</title>
        <authorList>
            <person name="Yang L."/>
        </authorList>
    </citation>
    <scope>NUCLEOTIDE SEQUENCE [LARGE SCALE GENOMIC DNA]</scope>
    <source>
        <strain evidence="3">JXDWG</strain>
        <tissue evidence="3">Leaf</tissue>
    </source>
</reference>
<evidence type="ECO:0000256" key="1">
    <source>
        <dbReference type="ARBA" id="ARBA00006019"/>
    </source>
</evidence>
<dbReference type="EMBL" id="JBBNAG010000005">
    <property type="protein sequence ID" value="KAK9132617.1"/>
    <property type="molecule type" value="Genomic_DNA"/>
</dbReference>
<dbReference type="Gene3D" id="1.20.1310.10">
    <property type="entry name" value="Cullin Repeats"/>
    <property type="match status" value="1"/>
</dbReference>
<keyword evidence="4" id="KW-1185">Reference proteome</keyword>
<dbReference type="InterPro" id="IPR016159">
    <property type="entry name" value="Cullin_repeat-like_dom_sf"/>
</dbReference>
<protein>
    <recommendedName>
        <fullName evidence="2">Cullin N-terminal domain-containing protein</fullName>
    </recommendedName>
</protein>
<comment type="caution">
    <text evidence="3">The sequence shown here is derived from an EMBL/GenBank/DDBJ whole genome shotgun (WGS) entry which is preliminary data.</text>
</comment>
<dbReference type="Proteomes" id="UP001419268">
    <property type="component" value="Unassembled WGS sequence"/>
</dbReference>
<gene>
    <name evidence="3" type="ORF">Scep_012145</name>
</gene>
<dbReference type="Pfam" id="PF00888">
    <property type="entry name" value="Cullin"/>
    <property type="match status" value="1"/>
</dbReference>
<sequence length="140" mass="16747">MQPPPPFAALRRCRGTLFDRRCLGPLPPSLRVQFRAVRHSSSRLLRASAASGVQPPPPFKDIFQRYLDWEVLPLMLEKEREPLLRDTLQRWSNHKKMVWRLSRWFSYLDHFFVENSKLLSLEKVGFTCFRNQIYQEFVRN</sequence>
<proteinExistence type="inferred from homology"/>
<dbReference type="SUPFAM" id="SSF74788">
    <property type="entry name" value="Cullin repeat-like"/>
    <property type="match status" value="1"/>
</dbReference>
<dbReference type="AlphaFoldDB" id="A0AAP0JGQ7"/>
<accession>A0AAP0JGQ7</accession>
<comment type="similarity">
    <text evidence="1">Belongs to the cullin family.</text>
</comment>
<feature type="domain" description="Cullin N-terminal" evidence="2">
    <location>
        <begin position="60"/>
        <end position="135"/>
    </location>
</feature>
<evidence type="ECO:0000313" key="4">
    <source>
        <dbReference type="Proteomes" id="UP001419268"/>
    </source>
</evidence>
<organism evidence="3 4">
    <name type="scientific">Stephania cephalantha</name>
    <dbReference type="NCBI Taxonomy" id="152367"/>
    <lineage>
        <taxon>Eukaryota</taxon>
        <taxon>Viridiplantae</taxon>
        <taxon>Streptophyta</taxon>
        <taxon>Embryophyta</taxon>
        <taxon>Tracheophyta</taxon>
        <taxon>Spermatophyta</taxon>
        <taxon>Magnoliopsida</taxon>
        <taxon>Ranunculales</taxon>
        <taxon>Menispermaceae</taxon>
        <taxon>Menispermoideae</taxon>
        <taxon>Cissampelideae</taxon>
        <taxon>Stephania</taxon>
    </lineage>
</organism>
<evidence type="ECO:0000313" key="3">
    <source>
        <dbReference type="EMBL" id="KAK9132617.1"/>
    </source>
</evidence>
<dbReference type="InterPro" id="IPR001373">
    <property type="entry name" value="Cullin_N"/>
</dbReference>
<name>A0AAP0JGQ7_9MAGN</name>